<name>A0A5J6QNA0_9GAMM</name>
<proteinExistence type="predicted"/>
<evidence type="ECO:0000313" key="2">
    <source>
        <dbReference type="Proteomes" id="UP000327179"/>
    </source>
</evidence>
<dbReference type="Proteomes" id="UP000327179">
    <property type="component" value="Chromosome"/>
</dbReference>
<dbReference type="EMBL" id="CP043311">
    <property type="protein sequence ID" value="QEY63757.1"/>
    <property type="molecule type" value="Genomic_DNA"/>
</dbReference>
<protein>
    <submittedName>
        <fullName evidence="1">Uncharacterized protein</fullName>
    </submittedName>
</protein>
<accession>A0A5J6QNA0</accession>
<evidence type="ECO:0000313" key="1">
    <source>
        <dbReference type="EMBL" id="QEY63757.1"/>
    </source>
</evidence>
<sequence length="96" mass="11494">MAADNWKAFDLAEWCLDLMISHYAQLIHVERQQSEPDQMLIEKWQHEHTHLDERDALRIEDRANSERVSRIYAPLLRTLSRQAGYALEQDRTHPRQ</sequence>
<dbReference type="KEGG" id="plal:FXN65_17480"/>
<keyword evidence="2" id="KW-1185">Reference proteome</keyword>
<reference evidence="1 2" key="1">
    <citation type="submission" date="2019-08" db="EMBL/GenBank/DDBJ databases">
        <title>Whole-genome Sequencing of e-waste polymer degrading bacterium Pseudomonas sp. strain PE08.</title>
        <authorList>
            <person name="Kirdat K."/>
            <person name="Debbarma P."/>
            <person name="Narawade N."/>
            <person name="Suyal D."/>
            <person name="Thorat V."/>
            <person name="Shouche Y."/>
            <person name="Goel R."/>
            <person name="Yadav A."/>
        </authorList>
    </citation>
    <scope>NUCLEOTIDE SEQUENCE [LARGE SCALE GENOMIC DNA]</scope>
    <source>
        <strain evidence="1 2">PE08</strain>
    </source>
</reference>
<gene>
    <name evidence="1" type="ORF">FXN65_17480</name>
</gene>
<organism evidence="1 2">
    <name type="scientific">Metapseudomonas lalkuanensis</name>
    <dbReference type="NCBI Taxonomy" id="2604832"/>
    <lineage>
        <taxon>Bacteria</taxon>
        <taxon>Pseudomonadati</taxon>
        <taxon>Pseudomonadota</taxon>
        <taxon>Gammaproteobacteria</taxon>
        <taxon>Pseudomonadales</taxon>
        <taxon>Pseudomonadaceae</taxon>
        <taxon>Metapseudomonas</taxon>
    </lineage>
</organism>
<dbReference type="RefSeq" id="WP_151134749.1">
    <property type="nucleotide sequence ID" value="NZ_CP043311.1"/>
</dbReference>
<dbReference type="AlphaFoldDB" id="A0A5J6QNA0"/>